<sequence>MKRLYLVEPVIALTALASLPTYPLIQQYIYRRIWEEQTNSSYIDHGNVTFCNQNRSDPAFVKQEEVQKMTSHFFMCMELAVFLPGFIVTFILGSYSDRHGRKLSLLLPSIGSLFNSLAFLAASYFSWPINLLFIPVILTSCFGGFTTLIGGIFAYVADVCTGKQRNMRMALVDMIIGVMGGVGVLSSGYFLNAVGFNWPFLTITLINFVNIMYIVFFLEETVNKSENESNGVSGFDRLREIFSGISVLYTSSDVRKRIQISLLLFIFSMYILANFGSASLFILYELNAPLCWNEILIGYGSGAGLLVFLTSFVGVALFSCCLNDVYIVLIGIFSFVGAMIMTIFATTTPLMFLVRLVSLFAMMPLPVIRSMLSKIALPSEQGVLFACVACLENLSGTLSSVIFNSIYAATVSHFASLSFLISACLCIIPISVLCFLLCWKSEDEDATHLIDDELPALLENEEEIVGS</sequence>
<dbReference type="PANTHER" id="PTHR23507">
    <property type="entry name" value="ZGC:174356"/>
    <property type="match status" value="1"/>
</dbReference>
<comment type="catalytic activity">
    <reaction evidence="12">
        <text>estrone 3-sulfate(out) + n H(+)(out) = estrone 3-sulfate(in) + n H(+)(in)</text>
        <dbReference type="Rhea" id="RHEA:75483"/>
        <dbReference type="ChEBI" id="CHEBI:15378"/>
        <dbReference type="ChEBI" id="CHEBI:60050"/>
    </reaction>
</comment>
<dbReference type="Gene3D" id="1.20.1250.20">
    <property type="entry name" value="MFS general substrate transporter like domains"/>
    <property type="match status" value="1"/>
</dbReference>
<comment type="catalytic activity">
    <reaction evidence="18">
        <text>taurocholate(out) + n H(+)(out) = taurocholate(in) + n H(+)(in)</text>
        <dbReference type="Rhea" id="RHEA:75507"/>
        <dbReference type="ChEBI" id="CHEBI:15378"/>
        <dbReference type="ChEBI" id="CHEBI:36257"/>
    </reaction>
</comment>
<keyword evidence="9" id="KW-0458">Lysosome</keyword>
<reference evidence="20" key="4">
    <citation type="submission" date="2025-08" db="UniProtKB">
        <authorList>
            <consortium name="Ensembl"/>
        </authorList>
    </citation>
    <scope>IDENTIFICATION</scope>
</reference>
<feature type="transmembrane region" description="Helical" evidence="19">
    <location>
        <begin position="352"/>
        <end position="372"/>
    </location>
</feature>
<reference evidence="20" key="5">
    <citation type="submission" date="2025-09" db="UniProtKB">
        <authorList>
            <consortium name="Ensembl"/>
        </authorList>
    </citation>
    <scope>IDENTIFICATION</scope>
</reference>
<dbReference type="OMA" id="DNTSRCA"/>
<comment type="similarity">
    <text evidence="15">Belongs to the major facilitator superfamily. SLC46A family.</text>
</comment>
<evidence type="ECO:0000256" key="15">
    <source>
        <dbReference type="ARBA" id="ARBA00038227"/>
    </source>
</evidence>
<dbReference type="Ensembl" id="ENSCMIT00000019583.1">
    <property type="protein sequence ID" value="ENSCMIP00000019220.1"/>
    <property type="gene ID" value="ENSCMIG00000008988.1"/>
</dbReference>
<feature type="transmembrane region" description="Helical" evidence="19">
    <location>
        <begin position="169"/>
        <end position="190"/>
    </location>
</feature>
<evidence type="ECO:0000256" key="1">
    <source>
        <dbReference type="ARBA" id="ARBA00004155"/>
    </source>
</evidence>
<evidence type="ECO:0000256" key="11">
    <source>
        <dbReference type="ARBA" id="ARBA00035844"/>
    </source>
</evidence>
<comment type="catalytic activity">
    <reaction evidence="14">
        <text>glycocholate(out) + n H(+)(out) = glycocholate(in) + n H(+)(in)</text>
        <dbReference type="Rhea" id="RHEA:75503"/>
        <dbReference type="ChEBI" id="CHEBI:15378"/>
        <dbReference type="ChEBI" id="CHEBI:29746"/>
    </reaction>
</comment>
<dbReference type="PANTHER" id="PTHR23507:SF9">
    <property type="entry name" value="LYSOSOMAL PROTON-COUPLED STEROID CONJUGATE AND BILE ACID SYMPORTER SLC46A3"/>
    <property type="match status" value="1"/>
</dbReference>
<dbReference type="KEGG" id="cmk:103183243"/>
<keyword evidence="8" id="KW-0325">Glycoprotein</keyword>
<evidence type="ECO:0000256" key="10">
    <source>
        <dbReference type="ARBA" id="ARBA00035788"/>
    </source>
</evidence>
<evidence type="ECO:0000256" key="3">
    <source>
        <dbReference type="ARBA" id="ARBA00022692"/>
    </source>
</evidence>
<comment type="catalytic activity">
    <reaction evidence="11">
        <text>cholate(out) + n H(+)(out) = cholate(in) + n H(+)(in)</text>
        <dbReference type="Rhea" id="RHEA:75499"/>
        <dbReference type="ChEBI" id="CHEBI:15378"/>
        <dbReference type="ChEBI" id="CHEBI:29747"/>
    </reaction>
</comment>
<dbReference type="InterPro" id="IPR036259">
    <property type="entry name" value="MFS_trans_sf"/>
</dbReference>
<keyword evidence="3 19" id="KW-0812">Transmembrane</keyword>
<dbReference type="CDD" id="cd17448">
    <property type="entry name" value="MFS_SLC46A3"/>
    <property type="match status" value="1"/>
</dbReference>
<dbReference type="GeneID" id="103183243"/>
<dbReference type="STRING" id="7868.ENSCMIP00000019220"/>
<keyword evidence="4" id="KW-0732">Signal</keyword>
<keyword evidence="5" id="KW-0769">Symport</keyword>
<dbReference type="InParanoid" id="A0A4W3HVB9"/>
<dbReference type="AlphaFoldDB" id="A0A4W3HVB9"/>
<feature type="transmembrane region" description="Helical" evidence="19">
    <location>
        <begin position="325"/>
        <end position="346"/>
    </location>
</feature>
<reference evidence="21" key="1">
    <citation type="journal article" date="2006" name="Science">
        <title>Ancient noncoding elements conserved in the human genome.</title>
        <authorList>
            <person name="Venkatesh B."/>
            <person name="Kirkness E.F."/>
            <person name="Loh Y.H."/>
            <person name="Halpern A.L."/>
            <person name="Lee A.P."/>
            <person name="Johnson J."/>
            <person name="Dandona N."/>
            <person name="Viswanathan L.D."/>
            <person name="Tay A."/>
            <person name="Venter J.C."/>
            <person name="Strausberg R.L."/>
            <person name="Brenner S."/>
        </authorList>
    </citation>
    <scope>NUCLEOTIDE SEQUENCE [LARGE SCALE GENOMIC DNA]</scope>
</reference>
<name>A0A4W3HVB9_CALMI</name>
<proteinExistence type="inferred from homology"/>
<feature type="transmembrane region" description="Helical" evidence="19">
    <location>
        <begin position="196"/>
        <end position="218"/>
    </location>
</feature>
<evidence type="ECO:0000256" key="16">
    <source>
        <dbReference type="ARBA" id="ARBA00040938"/>
    </source>
</evidence>
<dbReference type="GO" id="GO:0005765">
    <property type="term" value="C:lysosomal membrane"/>
    <property type="evidence" value="ECO:0007669"/>
    <property type="project" value="UniProtKB-SubCell"/>
</dbReference>
<keyword evidence="21" id="KW-1185">Reference proteome</keyword>
<evidence type="ECO:0000256" key="17">
    <source>
        <dbReference type="ARBA" id="ARBA00042515"/>
    </source>
</evidence>
<reference evidence="21" key="2">
    <citation type="journal article" date="2007" name="PLoS Biol.">
        <title>Survey sequencing and comparative analysis of the elephant shark (Callorhinchus milii) genome.</title>
        <authorList>
            <person name="Venkatesh B."/>
            <person name="Kirkness E.F."/>
            <person name="Loh Y.H."/>
            <person name="Halpern A.L."/>
            <person name="Lee A.P."/>
            <person name="Johnson J."/>
            <person name="Dandona N."/>
            <person name="Viswanathan L.D."/>
            <person name="Tay A."/>
            <person name="Venter J.C."/>
            <person name="Strausberg R.L."/>
            <person name="Brenner S."/>
        </authorList>
    </citation>
    <scope>NUCLEOTIDE SEQUENCE [LARGE SCALE GENOMIC DNA]</scope>
</reference>
<evidence type="ECO:0000256" key="12">
    <source>
        <dbReference type="ARBA" id="ARBA00036178"/>
    </source>
</evidence>
<feature type="transmembrane region" description="Helical" evidence="19">
    <location>
        <begin position="384"/>
        <end position="408"/>
    </location>
</feature>
<evidence type="ECO:0000256" key="2">
    <source>
        <dbReference type="ARBA" id="ARBA00022448"/>
    </source>
</evidence>
<protein>
    <recommendedName>
        <fullName evidence="16">Lysosomal proton-coupled steroid conjugate and bile acid symporter SLC46A3</fullName>
    </recommendedName>
    <alternativeName>
        <fullName evidence="17">Solute carrier family 46 member 3</fullName>
    </alternativeName>
</protein>
<keyword evidence="7 19" id="KW-0472">Membrane</keyword>
<keyword evidence="2" id="KW-0813">Transport</keyword>
<evidence type="ECO:0000256" key="13">
    <source>
        <dbReference type="ARBA" id="ARBA00036498"/>
    </source>
</evidence>
<evidence type="ECO:0000256" key="9">
    <source>
        <dbReference type="ARBA" id="ARBA00023228"/>
    </source>
</evidence>
<gene>
    <name evidence="20" type="primary">LOC103183243</name>
</gene>
<evidence type="ECO:0000256" key="18">
    <source>
        <dbReference type="ARBA" id="ARBA00048746"/>
    </source>
</evidence>
<feature type="transmembrane region" description="Helical" evidence="19">
    <location>
        <begin position="296"/>
        <end position="318"/>
    </location>
</feature>
<evidence type="ECO:0000256" key="8">
    <source>
        <dbReference type="ARBA" id="ARBA00023180"/>
    </source>
</evidence>
<dbReference type="Proteomes" id="UP000314986">
    <property type="component" value="Unassembled WGS sequence"/>
</dbReference>
<evidence type="ECO:0000256" key="19">
    <source>
        <dbReference type="SAM" id="Phobius"/>
    </source>
</evidence>
<evidence type="ECO:0000256" key="7">
    <source>
        <dbReference type="ARBA" id="ARBA00023136"/>
    </source>
</evidence>
<evidence type="ECO:0000256" key="6">
    <source>
        <dbReference type="ARBA" id="ARBA00022989"/>
    </source>
</evidence>
<dbReference type="GO" id="GO:0034486">
    <property type="term" value="P:vacuolar transmembrane transport"/>
    <property type="evidence" value="ECO:0007669"/>
    <property type="project" value="TreeGrafter"/>
</dbReference>
<feature type="transmembrane region" description="Helical" evidence="19">
    <location>
        <begin position="105"/>
        <end position="125"/>
    </location>
</feature>
<dbReference type="SUPFAM" id="SSF103473">
    <property type="entry name" value="MFS general substrate transporter"/>
    <property type="match status" value="1"/>
</dbReference>
<evidence type="ECO:0000313" key="21">
    <source>
        <dbReference type="Proteomes" id="UP000314986"/>
    </source>
</evidence>
<evidence type="ECO:0000256" key="14">
    <source>
        <dbReference type="ARBA" id="ARBA00036597"/>
    </source>
</evidence>
<comment type="subcellular location">
    <subcellularLocation>
        <location evidence="1">Lysosome membrane</location>
        <topology evidence="1">Multi-pass membrane protein</topology>
    </subcellularLocation>
</comment>
<organism evidence="20 21">
    <name type="scientific">Callorhinchus milii</name>
    <name type="common">Ghost shark</name>
    <dbReference type="NCBI Taxonomy" id="7868"/>
    <lineage>
        <taxon>Eukaryota</taxon>
        <taxon>Metazoa</taxon>
        <taxon>Chordata</taxon>
        <taxon>Craniata</taxon>
        <taxon>Vertebrata</taxon>
        <taxon>Chondrichthyes</taxon>
        <taxon>Holocephali</taxon>
        <taxon>Chimaeriformes</taxon>
        <taxon>Callorhinchidae</taxon>
        <taxon>Callorhinchus</taxon>
    </lineage>
</organism>
<dbReference type="GO" id="GO:0015293">
    <property type="term" value="F:symporter activity"/>
    <property type="evidence" value="ECO:0007669"/>
    <property type="project" value="UniProtKB-KW"/>
</dbReference>
<evidence type="ECO:0000256" key="4">
    <source>
        <dbReference type="ARBA" id="ARBA00022729"/>
    </source>
</evidence>
<dbReference type="OrthoDB" id="3026777at2759"/>
<feature type="transmembrane region" description="Helical" evidence="19">
    <location>
        <begin position="262"/>
        <end position="284"/>
    </location>
</feature>
<feature type="transmembrane region" description="Helical" evidence="19">
    <location>
        <begin position="414"/>
        <end position="439"/>
    </location>
</feature>
<accession>A0A4W3HVB9</accession>
<dbReference type="InterPro" id="IPR011701">
    <property type="entry name" value="MFS"/>
</dbReference>
<dbReference type="FunCoup" id="A0A4W3HVB9">
    <property type="interactions" value="50"/>
</dbReference>
<comment type="catalytic activity">
    <reaction evidence="10">
        <text>dehydroepiandrosterone 3-sulfate(out) + n H(+)(out) = dehydroepiandrosterone 3-sulfate(in) + n H(+)(in)</text>
        <dbReference type="Rhea" id="RHEA:75487"/>
        <dbReference type="ChEBI" id="CHEBI:15378"/>
        <dbReference type="ChEBI" id="CHEBI:57905"/>
    </reaction>
</comment>
<dbReference type="Pfam" id="PF07690">
    <property type="entry name" value="MFS_1"/>
    <property type="match status" value="1"/>
</dbReference>
<reference evidence="21" key="3">
    <citation type="journal article" date="2014" name="Nature">
        <title>Elephant shark genome provides unique insights into gnathostome evolution.</title>
        <authorList>
            <consortium name="International Elephant Shark Genome Sequencing Consortium"/>
            <person name="Venkatesh B."/>
            <person name="Lee A.P."/>
            <person name="Ravi V."/>
            <person name="Maurya A.K."/>
            <person name="Lian M.M."/>
            <person name="Swann J.B."/>
            <person name="Ohta Y."/>
            <person name="Flajnik M.F."/>
            <person name="Sutoh Y."/>
            <person name="Kasahara M."/>
            <person name="Hoon S."/>
            <person name="Gangu V."/>
            <person name="Roy S.W."/>
            <person name="Irimia M."/>
            <person name="Korzh V."/>
            <person name="Kondrychyn I."/>
            <person name="Lim Z.W."/>
            <person name="Tay B.H."/>
            <person name="Tohari S."/>
            <person name="Kong K.W."/>
            <person name="Ho S."/>
            <person name="Lorente-Galdos B."/>
            <person name="Quilez J."/>
            <person name="Marques-Bonet T."/>
            <person name="Raney B.J."/>
            <person name="Ingham P.W."/>
            <person name="Tay A."/>
            <person name="Hillier L.W."/>
            <person name="Minx P."/>
            <person name="Boehm T."/>
            <person name="Wilson R.K."/>
            <person name="Brenner S."/>
            <person name="Warren W.C."/>
        </authorList>
    </citation>
    <scope>NUCLEOTIDE SEQUENCE [LARGE SCALE GENOMIC DNA]</scope>
</reference>
<feature type="transmembrane region" description="Helical" evidence="19">
    <location>
        <begin position="72"/>
        <end position="93"/>
    </location>
</feature>
<comment type="catalytic activity">
    <reaction evidence="13">
        <text>25-hydroxyvitamin D3 sulfate(out) + n H(+)(out) = 25-hydroxyvitamin D3 sulfate(in) + n H(+)(in)</text>
        <dbReference type="Rhea" id="RHEA:75491"/>
        <dbReference type="ChEBI" id="CHEBI:15378"/>
        <dbReference type="ChEBI" id="CHEBI:194336"/>
    </reaction>
</comment>
<dbReference type="GeneTree" id="ENSGT00950000183096"/>
<evidence type="ECO:0000256" key="5">
    <source>
        <dbReference type="ARBA" id="ARBA00022847"/>
    </source>
</evidence>
<evidence type="ECO:0000313" key="20">
    <source>
        <dbReference type="Ensembl" id="ENSCMIP00000019220.1"/>
    </source>
</evidence>
<keyword evidence="6 19" id="KW-1133">Transmembrane helix</keyword>
<feature type="transmembrane region" description="Helical" evidence="19">
    <location>
        <begin position="131"/>
        <end position="157"/>
    </location>
</feature>